<dbReference type="RefSeq" id="WP_304512646.1">
    <property type="nucleotide sequence ID" value="NZ_JAOSIK010000030.1"/>
</dbReference>
<evidence type="ECO:0000313" key="3">
    <source>
        <dbReference type="Proteomes" id="UP001382955"/>
    </source>
</evidence>
<name>A0ABU8ZTU4_9MOLU</name>
<keyword evidence="1" id="KW-0175">Coiled coil</keyword>
<accession>A0ABU8ZTU4</accession>
<reference evidence="2 3" key="1">
    <citation type="journal article" date="2023" name="Int. J. Syst. Evol. Microbiol.">
        <title>The observation of taxonomic boundaries for the 16SrII and 16SrXXV phytoplasmas using genome-based delimitation.</title>
        <authorList>
            <person name="Rodrigues Jardim B."/>
            <person name="Tran-Nguyen L.T.T."/>
            <person name="Gambley C."/>
            <person name="Al-Sadi A.M."/>
            <person name="Al-Subhi A.M."/>
            <person name="Foissac X."/>
            <person name="Salar P."/>
            <person name="Cai H."/>
            <person name="Yang J.Y."/>
            <person name="Davis R."/>
            <person name="Jones L."/>
            <person name="Rodoni B."/>
            <person name="Constable F.E."/>
        </authorList>
    </citation>
    <scope>NUCLEOTIDE SEQUENCE [LARGE SCALE GENOMIC DNA]</scope>
    <source>
        <strain evidence="2">BAWM-322</strain>
    </source>
</reference>
<evidence type="ECO:0000313" key="2">
    <source>
        <dbReference type="EMBL" id="MEK0312100.1"/>
    </source>
</evidence>
<comment type="caution">
    <text evidence="2">The sequence shown here is derived from an EMBL/GenBank/DDBJ whole genome shotgun (WGS) entry which is preliminary data.</text>
</comment>
<organism evidence="2 3">
    <name type="scientific">Candidatus Phytoplasma fabacearum</name>
    <dbReference type="NCBI Taxonomy" id="2982628"/>
    <lineage>
        <taxon>Bacteria</taxon>
        <taxon>Bacillati</taxon>
        <taxon>Mycoplasmatota</taxon>
        <taxon>Mollicutes</taxon>
        <taxon>Acholeplasmatales</taxon>
        <taxon>Acholeplasmataceae</taxon>
        <taxon>Candidatus Phytoplasma</taxon>
        <taxon>16SrII (Peanut WB group)</taxon>
    </lineage>
</organism>
<keyword evidence="3" id="KW-1185">Reference proteome</keyword>
<proteinExistence type="predicted"/>
<evidence type="ECO:0000256" key="1">
    <source>
        <dbReference type="SAM" id="Coils"/>
    </source>
</evidence>
<evidence type="ECO:0008006" key="4">
    <source>
        <dbReference type="Google" id="ProtNLM"/>
    </source>
</evidence>
<dbReference type="Proteomes" id="UP001382955">
    <property type="component" value="Unassembled WGS sequence"/>
</dbReference>
<protein>
    <recommendedName>
        <fullName evidence="4">Sequence-variable mosaic (SVM) signal sequence domain-containing protein</fullName>
    </recommendedName>
</protein>
<gene>
    <name evidence="2" type="ORF">OC725_02365</name>
</gene>
<feature type="coiled-coil region" evidence="1">
    <location>
        <begin position="174"/>
        <end position="303"/>
    </location>
</feature>
<dbReference type="EMBL" id="JAOSIK010000030">
    <property type="protein sequence ID" value="MEK0312100.1"/>
    <property type="molecule type" value="Genomic_DNA"/>
</dbReference>
<sequence length="320" mass="38388">MVKLKKIIKTINIGLLVVLLLLIININIHFLMAFTSNKDMIYKTNNMNIHNIYLEKEEDISNYLINFNCYECFSPLVLDYPCYNGENIKYDLIWTIKNPPFKQLGPNEYKLMCVFFDKGKRDKKDDTYSLEDLQYMSNGASNMYIFWLKKLIIRNEVKKNIQNIKQTIFNRLEIEFQKKIIAEMNEKLNLLKKEKKDFKFKFLVQQSEILQLQAEKKILENNLKLKMQEFLNSQKITEIEITNLKKEIKNIQTKLEIKNQANSNQNQKIEELKMKLNLLKIEIEKTKNEKNKYQYMTQSLEQKQNTFSGIFDLFYKKVFK</sequence>